<evidence type="ECO:0000313" key="2">
    <source>
        <dbReference type="Proteomes" id="UP000005010"/>
    </source>
</evidence>
<organism evidence="1 2">
    <name type="scientific">Helicobacter cetorum (strain ATCC BAA-429 / MIT 00-7128)</name>
    <dbReference type="NCBI Taxonomy" id="182217"/>
    <lineage>
        <taxon>Bacteria</taxon>
        <taxon>Pseudomonadati</taxon>
        <taxon>Campylobacterota</taxon>
        <taxon>Epsilonproteobacteria</taxon>
        <taxon>Campylobacterales</taxon>
        <taxon>Helicobacteraceae</taxon>
        <taxon>Helicobacter</taxon>
    </lineage>
</organism>
<dbReference type="STRING" id="182217.HCW_02720"/>
<dbReference type="EMBL" id="CP003479">
    <property type="protein sequence ID" value="AFI03825.1"/>
    <property type="molecule type" value="Genomic_DNA"/>
</dbReference>
<dbReference type="Proteomes" id="UP000005010">
    <property type="component" value="Chromosome"/>
</dbReference>
<reference evidence="2" key="1">
    <citation type="submission" date="2012-04" db="EMBL/GenBank/DDBJ databases">
        <title>Complete genome sequence of Helicobacter cetorum strain MIT 00-7128.</title>
        <authorList>
            <person name="Kersulyte D."/>
            <person name="Berg D.E."/>
        </authorList>
    </citation>
    <scope>NUCLEOTIDE SEQUENCE [LARGE SCALE GENOMIC DNA]</scope>
    <source>
        <strain evidence="2">MIT 00-7128</strain>
    </source>
</reference>
<gene>
    <name evidence="1" type="ordered locus">HCW_02720</name>
</gene>
<dbReference type="HOGENOM" id="CLU_2935148_0_0_7"/>
<protein>
    <submittedName>
        <fullName evidence="1">Uncharacterized protein</fullName>
    </submittedName>
</protein>
<accession>I0ELK6</accession>
<dbReference type="RefSeq" id="WP_014660697.1">
    <property type="nucleotide sequence ID" value="NC_017737.1"/>
</dbReference>
<dbReference type="AlphaFoldDB" id="I0ELK6"/>
<name>I0ELK6_HELC0</name>
<dbReference type="PATRIC" id="fig|182217.3.peg.574"/>
<sequence length="60" mass="6831">MKKFYIAHDEDESIEFAECLNECLKSILKKGYIARASIGLILSDSELLKQLKEKLEGAKK</sequence>
<keyword evidence="2" id="KW-1185">Reference proteome</keyword>
<proteinExistence type="predicted"/>
<evidence type="ECO:0000313" key="1">
    <source>
        <dbReference type="EMBL" id="AFI03825.1"/>
    </source>
</evidence>
<dbReference type="KEGG" id="hce:HCW_02720"/>